<sequence>MVPFDIAEEKEKENSRQVMERESEYKRDIEERVGVSSSD</sequence>
<protein>
    <submittedName>
        <fullName evidence="2">Uncharacterized protein</fullName>
    </submittedName>
</protein>
<proteinExistence type="predicted"/>
<reference evidence="2" key="2">
    <citation type="journal article" date="2015" name="Data Brief">
        <title>Shoot transcriptome of the giant reed, Arundo donax.</title>
        <authorList>
            <person name="Barrero R.A."/>
            <person name="Guerrero F.D."/>
            <person name="Moolhuijzen P."/>
            <person name="Goolsby J.A."/>
            <person name="Tidwell J."/>
            <person name="Bellgard S.E."/>
            <person name="Bellgard M.I."/>
        </authorList>
    </citation>
    <scope>NUCLEOTIDE SEQUENCE</scope>
    <source>
        <tissue evidence="2">Shoot tissue taken approximately 20 cm above the soil surface</tissue>
    </source>
</reference>
<feature type="compositionally biased region" description="Basic and acidic residues" evidence="1">
    <location>
        <begin position="7"/>
        <end position="33"/>
    </location>
</feature>
<evidence type="ECO:0000313" key="2">
    <source>
        <dbReference type="EMBL" id="JAD91659.1"/>
    </source>
</evidence>
<evidence type="ECO:0000256" key="1">
    <source>
        <dbReference type="SAM" id="MobiDB-lite"/>
    </source>
</evidence>
<dbReference type="EMBL" id="GBRH01206236">
    <property type="protein sequence ID" value="JAD91659.1"/>
    <property type="molecule type" value="Transcribed_RNA"/>
</dbReference>
<dbReference type="AlphaFoldDB" id="A0A0A9DSZ5"/>
<organism evidence="2">
    <name type="scientific">Arundo donax</name>
    <name type="common">Giant reed</name>
    <name type="synonym">Donax arundinaceus</name>
    <dbReference type="NCBI Taxonomy" id="35708"/>
    <lineage>
        <taxon>Eukaryota</taxon>
        <taxon>Viridiplantae</taxon>
        <taxon>Streptophyta</taxon>
        <taxon>Embryophyta</taxon>
        <taxon>Tracheophyta</taxon>
        <taxon>Spermatophyta</taxon>
        <taxon>Magnoliopsida</taxon>
        <taxon>Liliopsida</taxon>
        <taxon>Poales</taxon>
        <taxon>Poaceae</taxon>
        <taxon>PACMAD clade</taxon>
        <taxon>Arundinoideae</taxon>
        <taxon>Arundineae</taxon>
        <taxon>Arundo</taxon>
    </lineage>
</organism>
<name>A0A0A9DSZ5_ARUDO</name>
<reference evidence="2" key="1">
    <citation type="submission" date="2014-09" db="EMBL/GenBank/DDBJ databases">
        <authorList>
            <person name="Magalhaes I.L.F."/>
            <person name="Oliveira U."/>
            <person name="Santos F.R."/>
            <person name="Vidigal T.H.D.A."/>
            <person name="Brescovit A.D."/>
            <person name="Santos A.J."/>
        </authorList>
    </citation>
    <scope>NUCLEOTIDE SEQUENCE</scope>
    <source>
        <tissue evidence="2">Shoot tissue taken approximately 20 cm above the soil surface</tissue>
    </source>
</reference>
<feature type="region of interest" description="Disordered" evidence="1">
    <location>
        <begin position="1"/>
        <end position="39"/>
    </location>
</feature>
<accession>A0A0A9DSZ5</accession>